<proteinExistence type="predicted"/>
<dbReference type="Pfam" id="PF02361">
    <property type="entry name" value="CbiQ"/>
    <property type="match status" value="1"/>
</dbReference>
<dbReference type="PANTHER" id="PTHR34857">
    <property type="entry name" value="SLL0384 PROTEIN"/>
    <property type="match status" value="1"/>
</dbReference>
<dbReference type="NCBIfam" id="TIGR02454">
    <property type="entry name" value="ECF_T_CbiQ"/>
    <property type="match status" value="1"/>
</dbReference>
<reference evidence="7 8" key="1">
    <citation type="submission" date="2020-06" db="EMBL/GenBank/DDBJ databases">
        <title>Actinomadura xiongansis sp. nov., isolated from soil of Baiyangdian.</title>
        <authorList>
            <person name="Zhang X."/>
        </authorList>
    </citation>
    <scope>NUCLEOTIDE SEQUENCE [LARGE SCALE GENOMIC DNA]</scope>
    <source>
        <strain evidence="7 8">HBUM206468</strain>
    </source>
</reference>
<gene>
    <name evidence="7" type="primary">cbiQ</name>
    <name evidence="7" type="ORF">HKK74_31720</name>
</gene>
<keyword evidence="4 6" id="KW-1133">Transmembrane helix</keyword>
<evidence type="ECO:0000256" key="3">
    <source>
        <dbReference type="ARBA" id="ARBA00022692"/>
    </source>
</evidence>
<comment type="caution">
    <text evidence="7">The sequence shown here is derived from an EMBL/GenBank/DDBJ whole genome shotgun (WGS) entry which is preliminary data.</text>
</comment>
<feature type="transmembrane region" description="Helical" evidence="6">
    <location>
        <begin position="75"/>
        <end position="91"/>
    </location>
</feature>
<dbReference type="PANTHER" id="PTHR34857:SF2">
    <property type="entry name" value="SLL0384 PROTEIN"/>
    <property type="match status" value="1"/>
</dbReference>
<dbReference type="RefSeq" id="WP_187247070.1">
    <property type="nucleotide sequence ID" value="NZ_BAAAOK010000036.1"/>
</dbReference>
<protein>
    <submittedName>
        <fullName evidence="7">Cobalt ECF transporter T component CbiQ</fullName>
    </submittedName>
</protein>
<dbReference type="Proteomes" id="UP000805614">
    <property type="component" value="Unassembled WGS sequence"/>
</dbReference>
<feature type="transmembrane region" description="Helical" evidence="6">
    <location>
        <begin position="111"/>
        <end position="130"/>
    </location>
</feature>
<name>A0ABR7LZQ5_9ACTN</name>
<evidence type="ECO:0000256" key="4">
    <source>
        <dbReference type="ARBA" id="ARBA00022989"/>
    </source>
</evidence>
<organism evidence="7 8">
    <name type="scientific">Actinomadura alba</name>
    <dbReference type="NCBI Taxonomy" id="406431"/>
    <lineage>
        <taxon>Bacteria</taxon>
        <taxon>Bacillati</taxon>
        <taxon>Actinomycetota</taxon>
        <taxon>Actinomycetes</taxon>
        <taxon>Streptosporangiales</taxon>
        <taxon>Thermomonosporaceae</taxon>
        <taxon>Actinomadura</taxon>
    </lineage>
</organism>
<sequence>MSGATTSLGRLFLPGATVVHRLPPQCKLVATVAFVLAVVSTPREQVWAFGLYAMLLAAVAATARVPAGVIARRMAIELPFVTFALLMPFVAHGERVTVAGVGLSVSGLWGAWNILVKGTLGVVASILLAATTEARTLLLGVERLRLPSLLTQIATFMLRYTDVIVDELRRMKVARAARGFEARDIRQVGVLARSLAALFLRSYERGERVHLAMVSRGYDGRMPVLHGDARASGAQWATAAALPAAAALVAATAWMVQWTHL</sequence>
<dbReference type="InterPro" id="IPR012809">
    <property type="entry name" value="ECF_CbiQ"/>
</dbReference>
<dbReference type="CDD" id="cd16914">
    <property type="entry name" value="EcfT"/>
    <property type="match status" value="1"/>
</dbReference>
<keyword evidence="2" id="KW-1003">Cell membrane</keyword>
<dbReference type="InterPro" id="IPR051611">
    <property type="entry name" value="ECF_transporter_component"/>
</dbReference>
<comment type="subcellular location">
    <subcellularLocation>
        <location evidence="1">Cell membrane</location>
        <topology evidence="1">Multi-pass membrane protein</topology>
    </subcellularLocation>
</comment>
<dbReference type="EMBL" id="JABVEC010000035">
    <property type="protein sequence ID" value="MBC6470024.1"/>
    <property type="molecule type" value="Genomic_DNA"/>
</dbReference>
<evidence type="ECO:0000256" key="2">
    <source>
        <dbReference type="ARBA" id="ARBA00022475"/>
    </source>
</evidence>
<dbReference type="InterPro" id="IPR003339">
    <property type="entry name" value="ABC/ECF_trnsptr_transmembrane"/>
</dbReference>
<evidence type="ECO:0000256" key="6">
    <source>
        <dbReference type="SAM" id="Phobius"/>
    </source>
</evidence>
<accession>A0ABR7LZQ5</accession>
<evidence type="ECO:0000256" key="5">
    <source>
        <dbReference type="ARBA" id="ARBA00023136"/>
    </source>
</evidence>
<evidence type="ECO:0000256" key="1">
    <source>
        <dbReference type="ARBA" id="ARBA00004651"/>
    </source>
</evidence>
<keyword evidence="8" id="KW-1185">Reference proteome</keyword>
<evidence type="ECO:0000313" key="8">
    <source>
        <dbReference type="Proteomes" id="UP000805614"/>
    </source>
</evidence>
<feature type="transmembrane region" description="Helical" evidence="6">
    <location>
        <begin position="45"/>
        <end position="63"/>
    </location>
</feature>
<keyword evidence="5 6" id="KW-0472">Membrane</keyword>
<keyword evidence="3 6" id="KW-0812">Transmembrane</keyword>
<feature type="transmembrane region" description="Helical" evidence="6">
    <location>
        <begin position="236"/>
        <end position="256"/>
    </location>
</feature>
<evidence type="ECO:0000313" key="7">
    <source>
        <dbReference type="EMBL" id="MBC6470024.1"/>
    </source>
</evidence>